<keyword evidence="2" id="KW-0812">Transmembrane</keyword>
<proteinExistence type="predicted"/>
<dbReference type="AlphaFoldDB" id="A0A5N6U0E6"/>
<feature type="compositionally biased region" description="Low complexity" evidence="1">
    <location>
        <begin position="646"/>
        <end position="664"/>
    </location>
</feature>
<feature type="domain" description="TRP C-terminal" evidence="4">
    <location>
        <begin position="441"/>
        <end position="546"/>
    </location>
</feature>
<feature type="compositionally biased region" description="Polar residues" evidence="1">
    <location>
        <begin position="599"/>
        <end position="608"/>
    </location>
</feature>
<dbReference type="Pfam" id="PF06011">
    <property type="entry name" value="TRP"/>
    <property type="match status" value="1"/>
</dbReference>
<evidence type="ECO:0000256" key="1">
    <source>
        <dbReference type="SAM" id="MobiDB-lite"/>
    </source>
</evidence>
<feature type="transmembrane region" description="Helical" evidence="2">
    <location>
        <begin position="456"/>
        <end position="476"/>
    </location>
</feature>
<gene>
    <name evidence="5" type="ORF">BDV25DRAFT_151712</name>
</gene>
<dbReference type="OrthoDB" id="269822at2759"/>
<sequence>MRGFTLRVAFLWFLSSLINVQAAFIRRLECSSSDNALVNPVFEPSTLSGYLTSDNDVTTLSLKLTGDYDSDTCDIMGGELAHLSIDAQVLGHSVITDNDQVAWTGTCPELSPLRYPRSDPRTYAVYRASYALDHAFRMRTLVTTIRLRLNDSDISCMAANITPYVGSTASGVLKAIPAIIMVLTGIITAALKIARTRGSMFRYEFADAFRDPVESYLPGMGDCLQYIQFIFLTGCLSVSYPGFFRGATSELAWSSLIFKNWPVTHEFIYPGVEDNIYAINATYGLEEMSQTLGATTLSDLWANAVVNLALVVLGVVVAIQVVSLCKWAWQLAPLGGSTHIPDLKTEFISHVQHTAWTVARIILDYFLHPIVAFSMYQPTIAKWFPVYQTFIAVAFVAILAASMAFTVRYLVKTDRQHKFFHHGSFPRQPSGDWLSDTLYGVPFIRGIAIGTLQQSGVGQILVLMTCELFIIGCLLWSHRTRFTQRAWRHASMATLRFISLGMGCAFLPSAGLSEGSKTLVAYIMIGLHAGVMIGSFIINCVYELVMFILFKLGLSDIEASGSDHGSQKAPVFGITQLARRSTRRTSFARLPALHPTEISTPYTYSQRPGTPRRPSFHGDLTINTEHPSFFRAPRSDTRSDTRTIASTWSAVSPSSPSSSSQSESSDSERSMQSVELDILDLNAKMEEDVDYSYRESDMYYGRPVGVPAIPPVSQPVQPAPAGSSTGAKRLWKWKRKQKEKGFEVIRPPRSHPAL</sequence>
<feature type="region of interest" description="Disordered" evidence="1">
    <location>
        <begin position="709"/>
        <end position="730"/>
    </location>
</feature>
<dbReference type="InterPro" id="IPR040241">
    <property type="entry name" value="TRP_Flc/Pkd2-like"/>
</dbReference>
<evidence type="ECO:0000256" key="2">
    <source>
        <dbReference type="SAM" id="Phobius"/>
    </source>
</evidence>
<organism evidence="5 6">
    <name type="scientific">Aspergillus avenaceus</name>
    <dbReference type="NCBI Taxonomy" id="36643"/>
    <lineage>
        <taxon>Eukaryota</taxon>
        <taxon>Fungi</taxon>
        <taxon>Dikarya</taxon>
        <taxon>Ascomycota</taxon>
        <taxon>Pezizomycotina</taxon>
        <taxon>Eurotiomycetes</taxon>
        <taxon>Eurotiomycetidae</taxon>
        <taxon>Eurotiales</taxon>
        <taxon>Aspergillaceae</taxon>
        <taxon>Aspergillus</taxon>
        <taxon>Aspergillus subgen. Circumdati</taxon>
    </lineage>
</organism>
<dbReference type="PANTHER" id="PTHR31145">
    <property type="entry name" value="INTEGRAL MEMBRANE PROTEIN (AFU_ORTHOLOGUE AFUA_7G01610)"/>
    <property type="match status" value="1"/>
</dbReference>
<dbReference type="GO" id="GO:0055085">
    <property type="term" value="P:transmembrane transport"/>
    <property type="evidence" value="ECO:0007669"/>
    <property type="project" value="TreeGrafter"/>
</dbReference>
<evidence type="ECO:0000256" key="3">
    <source>
        <dbReference type="SAM" id="SignalP"/>
    </source>
</evidence>
<feature type="transmembrane region" description="Helical" evidence="2">
    <location>
        <begin position="519"/>
        <end position="542"/>
    </location>
</feature>
<dbReference type="GO" id="GO:0016020">
    <property type="term" value="C:membrane"/>
    <property type="evidence" value="ECO:0007669"/>
    <property type="project" value="TreeGrafter"/>
</dbReference>
<dbReference type="PANTHER" id="PTHR31145:SF8">
    <property type="entry name" value="INTEGRAL MEMBRANE PROTEIN (AFU_ORTHOLOGUE AFUA_2G17475)"/>
    <property type="match status" value="1"/>
</dbReference>
<name>A0A5N6U0E6_ASPAV</name>
<accession>A0A5N6U0E6</accession>
<feature type="signal peptide" evidence="3">
    <location>
        <begin position="1"/>
        <end position="22"/>
    </location>
</feature>
<evidence type="ECO:0000313" key="6">
    <source>
        <dbReference type="Proteomes" id="UP000325780"/>
    </source>
</evidence>
<feature type="transmembrane region" description="Helical" evidence="2">
    <location>
        <begin position="497"/>
        <end position="513"/>
    </location>
</feature>
<dbReference type="EMBL" id="ML742059">
    <property type="protein sequence ID" value="KAE8152083.1"/>
    <property type="molecule type" value="Genomic_DNA"/>
</dbReference>
<dbReference type="InterPro" id="IPR010308">
    <property type="entry name" value="TRP_C"/>
</dbReference>
<feature type="transmembrane region" description="Helical" evidence="2">
    <location>
        <begin position="386"/>
        <end position="411"/>
    </location>
</feature>
<feature type="transmembrane region" description="Helical" evidence="2">
    <location>
        <begin position="175"/>
        <end position="194"/>
    </location>
</feature>
<feature type="chain" id="PRO_5024854414" description="TRP C-terminal domain-containing protein" evidence="3">
    <location>
        <begin position="23"/>
        <end position="754"/>
    </location>
</feature>
<feature type="region of interest" description="Disordered" evidence="1">
    <location>
        <begin position="599"/>
        <end position="672"/>
    </location>
</feature>
<protein>
    <recommendedName>
        <fullName evidence="4">TRP C-terminal domain-containing protein</fullName>
    </recommendedName>
</protein>
<reference evidence="5 6" key="1">
    <citation type="submission" date="2019-04" db="EMBL/GenBank/DDBJ databases">
        <title>Friends and foes A comparative genomics study of 23 Aspergillus species from section Flavi.</title>
        <authorList>
            <consortium name="DOE Joint Genome Institute"/>
            <person name="Kjaerbolling I."/>
            <person name="Vesth T."/>
            <person name="Frisvad J.C."/>
            <person name="Nybo J.L."/>
            <person name="Theobald S."/>
            <person name="Kildgaard S."/>
            <person name="Isbrandt T."/>
            <person name="Kuo A."/>
            <person name="Sato A."/>
            <person name="Lyhne E.K."/>
            <person name="Kogle M.E."/>
            <person name="Wiebenga A."/>
            <person name="Kun R.S."/>
            <person name="Lubbers R.J."/>
            <person name="Makela M.R."/>
            <person name="Barry K."/>
            <person name="Chovatia M."/>
            <person name="Clum A."/>
            <person name="Daum C."/>
            <person name="Haridas S."/>
            <person name="He G."/>
            <person name="LaButti K."/>
            <person name="Lipzen A."/>
            <person name="Mondo S."/>
            <person name="Riley R."/>
            <person name="Salamov A."/>
            <person name="Simmons B.A."/>
            <person name="Magnuson J.K."/>
            <person name="Henrissat B."/>
            <person name="Mortensen U.H."/>
            <person name="Larsen T.O."/>
            <person name="Devries R.P."/>
            <person name="Grigoriev I.V."/>
            <person name="Machida M."/>
            <person name="Baker S.E."/>
            <person name="Andersen M.R."/>
        </authorList>
    </citation>
    <scope>NUCLEOTIDE SEQUENCE [LARGE SCALE GENOMIC DNA]</scope>
    <source>
        <strain evidence="5 6">IBT 18842</strain>
    </source>
</reference>
<feature type="transmembrane region" description="Helical" evidence="2">
    <location>
        <begin position="305"/>
        <end position="329"/>
    </location>
</feature>
<keyword evidence="2" id="KW-1133">Transmembrane helix</keyword>
<keyword evidence="6" id="KW-1185">Reference proteome</keyword>
<evidence type="ECO:0000313" key="5">
    <source>
        <dbReference type="EMBL" id="KAE8152083.1"/>
    </source>
</evidence>
<keyword evidence="2" id="KW-0472">Membrane</keyword>
<dbReference type="Proteomes" id="UP000325780">
    <property type="component" value="Unassembled WGS sequence"/>
</dbReference>
<evidence type="ECO:0000259" key="4">
    <source>
        <dbReference type="Pfam" id="PF06011"/>
    </source>
</evidence>
<keyword evidence="3" id="KW-0732">Signal</keyword>